<dbReference type="Gramene" id="PNT65105">
    <property type="protein sequence ID" value="PNT65105"/>
    <property type="gene ID" value="BRADI_4g37338v3"/>
</dbReference>
<evidence type="ECO:0000313" key="3">
    <source>
        <dbReference type="EnsemblPlants" id="PNT65105"/>
    </source>
</evidence>
<sequence length="197" mass="22340">KKHTSRSPPRQVTDPRHLSSPILHHQYLIRRFAPCITRIVVAPFPQTSVSIKSLAAHATSIHPPPQSIYNRKHSQITRKGEERSFSGGGDVWKRQGREGARQGRSQAAPEGAARQHPGHHQAGDPASGAQGRREAHLRADLRGDPRRAQDLPRERHPRRRHLHRARPPQDRHRDGRRLRAQAPGTHPLRLRRLGRAI</sequence>
<dbReference type="EnsemblPlants" id="PNT65107">
    <property type="protein sequence ID" value="PNT65107"/>
    <property type="gene ID" value="BRADI_4g37338v3"/>
</dbReference>
<reference evidence="3" key="3">
    <citation type="submission" date="2018-08" db="UniProtKB">
        <authorList>
            <consortium name="EnsemblPlants"/>
        </authorList>
    </citation>
    <scope>IDENTIFICATION</scope>
    <source>
        <strain evidence="3">cv. Bd21</strain>
    </source>
</reference>
<dbReference type="EMBL" id="CM000883">
    <property type="protein sequence ID" value="PNT65109.1"/>
    <property type="molecule type" value="Genomic_DNA"/>
</dbReference>
<keyword evidence="4" id="KW-1185">Reference proteome</keyword>
<dbReference type="InParanoid" id="A0A2K2CSV7"/>
<dbReference type="EnsemblPlants" id="PNT65109">
    <property type="protein sequence ID" value="PNT65109"/>
    <property type="gene ID" value="BRADI_4g37338v3"/>
</dbReference>
<dbReference type="Gramene" id="PNT65106">
    <property type="protein sequence ID" value="PNT65106"/>
    <property type="gene ID" value="BRADI_4g37338v3"/>
</dbReference>
<dbReference type="Proteomes" id="UP000008810">
    <property type="component" value="Chromosome 4"/>
</dbReference>
<feature type="region of interest" description="Disordered" evidence="1">
    <location>
        <begin position="59"/>
        <end position="187"/>
    </location>
</feature>
<dbReference type="Gramene" id="PNT65109">
    <property type="protein sequence ID" value="PNT65109"/>
    <property type="gene ID" value="BRADI_4g37338v3"/>
</dbReference>
<accession>A0A2K2CSV7</accession>
<evidence type="ECO:0000313" key="4">
    <source>
        <dbReference type="Proteomes" id="UP000008810"/>
    </source>
</evidence>
<dbReference type="EnsemblPlants" id="PNT65110">
    <property type="protein sequence ID" value="PNT65110"/>
    <property type="gene ID" value="BRADI_4g37338v3"/>
</dbReference>
<dbReference type="AlphaFoldDB" id="A0A2K2CSV7"/>
<dbReference type="EMBL" id="CM000883">
    <property type="protein sequence ID" value="PNT65110.1"/>
    <property type="molecule type" value="Genomic_DNA"/>
</dbReference>
<gene>
    <name evidence="2" type="ORF">BRADI_4g37338v3</name>
</gene>
<dbReference type="Gramene" id="PNT65107">
    <property type="protein sequence ID" value="PNT65107"/>
    <property type="gene ID" value="BRADI_4g37338v3"/>
</dbReference>
<proteinExistence type="predicted"/>
<dbReference type="EMBL" id="CM000883">
    <property type="protein sequence ID" value="PNT65108.1"/>
    <property type="molecule type" value="Genomic_DNA"/>
</dbReference>
<dbReference type="Gramene" id="PNT65108">
    <property type="protein sequence ID" value="PNT65108"/>
    <property type="gene ID" value="BRADI_4g37338v3"/>
</dbReference>
<dbReference type="OrthoDB" id="695955at2759"/>
<feature type="compositionally biased region" description="Basic residues" evidence="1">
    <location>
        <begin position="155"/>
        <end position="166"/>
    </location>
</feature>
<dbReference type="EMBL" id="CM000883">
    <property type="protein sequence ID" value="PNT65107.1"/>
    <property type="molecule type" value="Genomic_DNA"/>
</dbReference>
<dbReference type="EMBL" id="CM000883">
    <property type="protein sequence ID" value="PNT65105.1"/>
    <property type="molecule type" value="Genomic_DNA"/>
</dbReference>
<feature type="compositionally biased region" description="Basic and acidic residues" evidence="1">
    <location>
        <begin position="91"/>
        <end position="101"/>
    </location>
</feature>
<feature type="compositionally biased region" description="Basic and acidic residues" evidence="1">
    <location>
        <begin position="131"/>
        <end position="154"/>
    </location>
</feature>
<reference evidence="2" key="2">
    <citation type="submission" date="2017-06" db="EMBL/GenBank/DDBJ databases">
        <title>WGS assembly of Brachypodium distachyon.</title>
        <authorList>
            <consortium name="The International Brachypodium Initiative"/>
            <person name="Lucas S."/>
            <person name="Harmon-Smith M."/>
            <person name="Lail K."/>
            <person name="Tice H."/>
            <person name="Grimwood J."/>
            <person name="Bruce D."/>
            <person name="Barry K."/>
            <person name="Shu S."/>
            <person name="Lindquist E."/>
            <person name="Wang M."/>
            <person name="Pitluck S."/>
            <person name="Vogel J.P."/>
            <person name="Garvin D.F."/>
            <person name="Mockler T.C."/>
            <person name="Schmutz J."/>
            <person name="Rokhsar D."/>
            <person name="Bevan M.W."/>
        </authorList>
    </citation>
    <scope>NUCLEOTIDE SEQUENCE</scope>
    <source>
        <strain evidence="2">Bd21</strain>
    </source>
</reference>
<feature type="non-terminal residue" evidence="2">
    <location>
        <position position="1"/>
    </location>
</feature>
<evidence type="ECO:0000313" key="2">
    <source>
        <dbReference type="EMBL" id="PNT65110.1"/>
    </source>
</evidence>
<protein>
    <submittedName>
        <fullName evidence="2 3">Uncharacterized protein</fullName>
    </submittedName>
</protein>
<dbReference type="EnsemblPlants" id="PNT65108">
    <property type="protein sequence ID" value="PNT65108"/>
    <property type="gene ID" value="BRADI_4g37338v3"/>
</dbReference>
<dbReference type="EMBL" id="CM000883">
    <property type="protein sequence ID" value="PNT65106.1"/>
    <property type="molecule type" value="Genomic_DNA"/>
</dbReference>
<name>A0A2K2CSV7_BRADI</name>
<dbReference type="EnsemblPlants" id="PNT65106">
    <property type="protein sequence ID" value="PNT65106"/>
    <property type="gene ID" value="BRADI_4g37338v3"/>
</dbReference>
<dbReference type="STRING" id="15368.A0A2K2CSV7"/>
<dbReference type="FunCoup" id="A0A2K2CSV7">
    <property type="interactions" value="2"/>
</dbReference>
<dbReference type="EnsemblPlants" id="PNT65105">
    <property type="protein sequence ID" value="PNT65105"/>
    <property type="gene ID" value="BRADI_4g37338v3"/>
</dbReference>
<reference evidence="2 3" key="1">
    <citation type="journal article" date="2010" name="Nature">
        <title>Genome sequencing and analysis of the model grass Brachypodium distachyon.</title>
        <authorList>
            <consortium name="International Brachypodium Initiative"/>
        </authorList>
    </citation>
    <scope>NUCLEOTIDE SEQUENCE [LARGE SCALE GENOMIC DNA]</scope>
    <source>
        <strain evidence="2 3">Bd21</strain>
    </source>
</reference>
<dbReference type="Gramene" id="PNT65110">
    <property type="protein sequence ID" value="PNT65110"/>
    <property type="gene ID" value="BRADI_4g37338v3"/>
</dbReference>
<organism evidence="2">
    <name type="scientific">Brachypodium distachyon</name>
    <name type="common">Purple false brome</name>
    <name type="synonym">Trachynia distachya</name>
    <dbReference type="NCBI Taxonomy" id="15368"/>
    <lineage>
        <taxon>Eukaryota</taxon>
        <taxon>Viridiplantae</taxon>
        <taxon>Streptophyta</taxon>
        <taxon>Embryophyta</taxon>
        <taxon>Tracheophyta</taxon>
        <taxon>Spermatophyta</taxon>
        <taxon>Magnoliopsida</taxon>
        <taxon>Liliopsida</taxon>
        <taxon>Poales</taxon>
        <taxon>Poaceae</taxon>
        <taxon>BOP clade</taxon>
        <taxon>Pooideae</taxon>
        <taxon>Stipodae</taxon>
        <taxon>Brachypodieae</taxon>
        <taxon>Brachypodium</taxon>
    </lineage>
</organism>
<evidence type="ECO:0000256" key="1">
    <source>
        <dbReference type="SAM" id="MobiDB-lite"/>
    </source>
</evidence>